<reference evidence="9" key="2">
    <citation type="submission" date="2020-09" db="EMBL/GenBank/DDBJ databases">
        <authorList>
            <person name="Sun Q."/>
            <person name="Ohkuma M."/>
        </authorList>
    </citation>
    <scope>NUCLEOTIDE SEQUENCE</scope>
    <source>
        <strain evidence="9">JCM 14719</strain>
    </source>
</reference>
<evidence type="ECO:0000313" key="9">
    <source>
        <dbReference type="EMBL" id="GGJ97337.1"/>
    </source>
</evidence>
<comment type="catalytic activity">
    <reaction evidence="7">
        <text>Endonucleolytic cleavage of RNA, removing 5'-extranucleotides from tRNA precursor.</text>
        <dbReference type="EC" id="3.1.26.5"/>
    </reaction>
</comment>
<dbReference type="InterPro" id="IPR020568">
    <property type="entry name" value="Ribosomal_Su5_D2-typ_SF"/>
</dbReference>
<dbReference type="Pfam" id="PF00825">
    <property type="entry name" value="Ribonuclease_P"/>
    <property type="match status" value="1"/>
</dbReference>
<evidence type="ECO:0000256" key="6">
    <source>
        <dbReference type="ARBA" id="ARBA00022884"/>
    </source>
</evidence>
<evidence type="ECO:0000256" key="4">
    <source>
        <dbReference type="ARBA" id="ARBA00022759"/>
    </source>
</evidence>
<gene>
    <name evidence="7 9" type="primary">rnpA</name>
    <name evidence="9" type="ORF">GCM10007043_09010</name>
</gene>
<dbReference type="PANTHER" id="PTHR33992:SF1">
    <property type="entry name" value="RIBONUCLEASE P PROTEIN COMPONENT"/>
    <property type="match status" value="1"/>
</dbReference>
<keyword evidence="3 7" id="KW-0540">Nuclease</keyword>
<comment type="function">
    <text evidence="1 7">RNaseP catalyzes the removal of the 5'-leader sequence from pre-tRNA to produce the mature 5'-terminus. It can also cleave other RNA substrates such as 4.5S RNA. The protein component plays an auxiliary but essential role in vivo by binding to the 5'-leader sequence and broadening the substrate specificity of the ribozyme.</text>
</comment>
<dbReference type="EC" id="3.1.26.5" evidence="7 8"/>
<dbReference type="GO" id="GO:0000049">
    <property type="term" value="F:tRNA binding"/>
    <property type="evidence" value="ECO:0007669"/>
    <property type="project" value="UniProtKB-UniRule"/>
</dbReference>
<keyword evidence="2 7" id="KW-0819">tRNA processing</keyword>
<comment type="caution">
    <text evidence="9">The sequence shown here is derived from an EMBL/GenBank/DDBJ whole genome shotgun (WGS) entry which is preliminary data.</text>
</comment>
<dbReference type="PROSITE" id="PS00175">
    <property type="entry name" value="PG_MUTASE"/>
    <property type="match status" value="1"/>
</dbReference>
<dbReference type="InterPro" id="IPR014721">
    <property type="entry name" value="Ribsml_uS5_D2-typ_fold_subgr"/>
</dbReference>
<evidence type="ECO:0000256" key="3">
    <source>
        <dbReference type="ARBA" id="ARBA00022722"/>
    </source>
</evidence>
<evidence type="ECO:0000256" key="8">
    <source>
        <dbReference type="NCBIfam" id="TIGR00188"/>
    </source>
</evidence>
<comment type="subunit">
    <text evidence="7">Consists of a catalytic RNA component (M1 or rnpB) and a protein subunit.</text>
</comment>
<evidence type="ECO:0000256" key="2">
    <source>
        <dbReference type="ARBA" id="ARBA00022694"/>
    </source>
</evidence>
<keyword evidence="6 7" id="KW-0694">RNA-binding</keyword>
<evidence type="ECO:0000256" key="7">
    <source>
        <dbReference type="HAMAP-Rule" id="MF_00227"/>
    </source>
</evidence>
<dbReference type="SUPFAM" id="SSF54211">
    <property type="entry name" value="Ribosomal protein S5 domain 2-like"/>
    <property type="match status" value="1"/>
</dbReference>
<protein>
    <recommendedName>
        <fullName evidence="7 8">Ribonuclease P protein component</fullName>
        <shortName evidence="7">RNase P protein</shortName>
        <shortName evidence="7">RNaseP protein</shortName>
        <ecNumber evidence="7 8">3.1.26.5</ecNumber>
    </recommendedName>
    <alternativeName>
        <fullName evidence="7">Protein C5</fullName>
    </alternativeName>
</protein>
<proteinExistence type="inferred from homology"/>
<reference evidence="9" key="1">
    <citation type="journal article" date="2014" name="Int. J. Syst. Evol. Microbiol.">
        <title>Complete genome sequence of Corynebacterium casei LMG S-19264T (=DSM 44701T), isolated from a smear-ripened cheese.</title>
        <authorList>
            <consortium name="US DOE Joint Genome Institute (JGI-PGF)"/>
            <person name="Walter F."/>
            <person name="Albersmeier A."/>
            <person name="Kalinowski J."/>
            <person name="Ruckert C."/>
        </authorList>
    </citation>
    <scope>NUCLEOTIDE SEQUENCE</scope>
    <source>
        <strain evidence="9">JCM 14719</strain>
    </source>
</reference>
<evidence type="ECO:0000313" key="10">
    <source>
        <dbReference type="Proteomes" id="UP000637720"/>
    </source>
</evidence>
<sequence length="115" mass="13081">MERERRLRKNEEFQRVFRHGQSTANRQFVVYALPRPEGGTFRVGVSVSKKLGKAVVRNRLKRLIKEAVRAHADKIRPGVDVVLIARASALELDYHQMVKSVGHVLRRAGLIAEKG</sequence>
<dbReference type="RefSeq" id="WP_188816903.1">
    <property type="nucleotide sequence ID" value="NZ_BMOF01000012.1"/>
</dbReference>
<comment type="similarity">
    <text evidence="7">Belongs to the RnpA family.</text>
</comment>
<dbReference type="PANTHER" id="PTHR33992">
    <property type="entry name" value="RIBONUCLEASE P PROTEIN COMPONENT"/>
    <property type="match status" value="1"/>
</dbReference>
<name>A0A8J3FAD9_9BACI</name>
<dbReference type="InterPro" id="IPR000100">
    <property type="entry name" value="RNase_P"/>
</dbReference>
<dbReference type="InterPro" id="IPR001345">
    <property type="entry name" value="PG/BPGM_mutase_AS"/>
</dbReference>
<dbReference type="Proteomes" id="UP000637720">
    <property type="component" value="Unassembled WGS sequence"/>
</dbReference>
<accession>A0A8J3FAD9</accession>
<keyword evidence="4 7" id="KW-0255">Endonuclease</keyword>
<dbReference type="EMBL" id="BMOF01000012">
    <property type="protein sequence ID" value="GGJ97337.1"/>
    <property type="molecule type" value="Genomic_DNA"/>
</dbReference>
<dbReference type="GO" id="GO:0030677">
    <property type="term" value="C:ribonuclease P complex"/>
    <property type="evidence" value="ECO:0007669"/>
    <property type="project" value="TreeGrafter"/>
</dbReference>
<keyword evidence="5 7" id="KW-0378">Hydrolase</keyword>
<dbReference type="GO" id="GO:0004526">
    <property type="term" value="F:ribonuclease P activity"/>
    <property type="evidence" value="ECO:0007669"/>
    <property type="project" value="UniProtKB-UniRule"/>
</dbReference>
<evidence type="ECO:0000256" key="1">
    <source>
        <dbReference type="ARBA" id="ARBA00002663"/>
    </source>
</evidence>
<dbReference type="Gene3D" id="3.30.230.10">
    <property type="match status" value="1"/>
</dbReference>
<dbReference type="FunFam" id="3.30.230.10:FF:000021">
    <property type="entry name" value="Ribonuclease P protein component"/>
    <property type="match status" value="1"/>
</dbReference>
<dbReference type="GO" id="GO:0042781">
    <property type="term" value="F:3'-tRNA processing endoribonuclease activity"/>
    <property type="evidence" value="ECO:0007669"/>
    <property type="project" value="TreeGrafter"/>
</dbReference>
<organism evidence="9 10">
    <name type="scientific">Calditerricola satsumensis</name>
    <dbReference type="NCBI Taxonomy" id="373054"/>
    <lineage>
        <taxon>Bacteria</taxon>
        <taxon>Bacillati</taxon>
        <taxon>Bacillota</taxon>
        <taxon>Bacilli</taxon>
        <taxon>Bacillales</taxon>
        <taxon>Bacillaceae</taxon>
        <taxon>Calditerricola</taxon>
    </lineage>
</organism>
<keyword evidence="10" id="KW-1185">Reference proteome</keyword>
<dbReference type="InterPro" id="IPR020539">
    <property type="entry name" value="RNase_P_CS"/>
</dbReference>
<evidence type="ECO:0000256" key="5">
    <source>
        <dbReference type="ARBA" id="ARBA00022801"/>
    </source>
</evidence>
<dbReference type="NCBIfam" id="TIGR00188">
    <property type="entry name" value="rnpA"/>
    <property type="match status" value="1"/>
</dbReference>
<dbReference type="PROSITE" id="PS00648">
    <property type="entry name" value="RIBONUCLEASE_P"/>
    <property type="match status" value="1"/>
</dbReference>
<dbReference type="GO" id="GO:0001682">
    <property type="term" value="P:tRNA 5'-leader removal"/>
    <property type="evidence" value="ECO:0007669"/>
    <property type="project" value="UniProtKB-UniRule"/>
</dbReference>
<dbReference type="HAMAP" id="MF_00227">
    <property type="entry name" value="RNase_P"/>
    <property type="match status" value="1"/>
</dbReference>
<dbReference type="AlphaFoldDB" id="A0A8J3FAD9"/>